<comment type="caution">
    <text evidence="1">The sequence shown here is derived from an EMBL/GenBank/DDBJ whole genome shotgun (WGS) entry which is preliminary data.</text>
</comment>
<dbReference type="InterPro" id="IPR015943">
    <property type="entry name" value="WD40/YVTN_repeat-like_dom_sf"/>
</dbReference>
<protein>
    <submittedName>
        <fullName evidence="1">WD-repeat family protein</fullName>
    </submittedName>
</protein>
<dbReference type="PANTHER" id="PTHR19879:SF9">
    <property type="entry name" value="TRANSCRIPTION INITIATION FACTOR TFIID SUBUNIT 5"/>
    <property type="match status" value="1"/>
</dbReference>
<sequence>MNTTTTPISLREHVVPVEAGAHVVGAHWLKATLALALADGRVLRWSDGVLDSIEAHAGGILSACGDGERLVTGGDDGSVVSTAATGEPTEIARDPKRRWIDAVTLSPSGSIAWNTGKTVHARDDKGKVRSLDVGTTPQGLVFAPKGYRLAIGQMNGVSLWYPNTEAKPDFLEWKGAHLDVMWSPDGRFVVSSMPENALHGWKLGDKPTHMRMTGYPAKPRSLSWSHDGLWLASSGADAAIVWPFQGEGPQGKAPRECGARHAKVTRVAFHPKALVLAVGYDDGCILMIRLTDASELLVRPALRGSGITAFAWDNGGKRLAFGTEDGAAGVLTLPAA</sequence>
<dbReference type="RefSeq" id="WP_054208967.1">
    <property type="nucleotide sequence ID" value="NZ_LGSZ01000032.1"/>
</dbReference>
<evidence type="ECO:0000313" key="2">
    <source>
        <dbReference type="Proteomes" id="UP000037822"/>
    </source>
</evidence>
<dbReference type="OrthoDB" id="9814620at2"/>
<dbReference type="SUPFAM" id="SSF50998">
    <property type="entry name" value="Quinoprotein alcohol dehydrogenase-like"/>
    <property type="match status" value="1"/>
</dbReference>
<dbReference type="Proteomes" id="UP000037822">
    <property type="component" value="Unassembled WGS sequence"/>
</dbReference>
<gene>
    <name evidence="1" type="ORF">AE618_10305</name>
</gene>
<proteinExistence type="predicted"/>
<dbReference type="EMBL" id="LGSZ01000032">
    <property type="protein sequence ID" value="KPH81030.1"/>
    <property type="molecule type" value="Genomic_DNA"/>
</dbReference>
<keyword evidence="2" id="KW-1185">Reference proteome</keyword>
<dbReference type="SMART" id="SM00320">
    <property type="entry name" value="WD40"/>
    <property type="match status" value="5"/>
</dbReference>
<dbReference type="InterPro" id="IPR011047">
    <property type="entry name" value="Quinoprotein_ADH-like_sf"/>
</dbReference>
<reference evidence="1 2" key="1">
    <citation type="submission" date="2015-07" db="EMBL/GenBank/DDBJ databases">
        <title>Whole genome sequencing of Bosea vaviloviae isolated from cave pool.</title>
        <authorList>
            <person name="Tan N.E.H."/>
            <person name="Lee Y.P."/>
            <person name="Gan H.M."/>
            <person name="Barton H."/>
            <person name="Savka M.A."/>
        </authorList>
    </citation>
    <scope>NUCLEOTIDE SEQUENCE [LARGE SCALE GENOMIC DNA]</scope>
    <source>
        <strain evidence="1 2">SD260</strain>
    </source>
</reference>
<dbReference type="Pfam" id="PF00400">
    <property type="entry name" value="WD40"/>
    <property type="match status" value="3"/>
</dbReference>
<name>A0A0N1N1F8_9HYPH</name>
<evidence type="ECO:0000313" key="1">
    <source>
        <dbReference type="EMBL" id="KPH81030.1"/>
    </source>
</evidence>
<dbReference type="PATRIC" id="fig|1526658.3.peg.728"/>
<dbReference type="PANTHER" id="PTHR19879">
    <property type="entry name" value="TRANSCRIPTION INITIATION FACTOR TFIID"/>
    <property type="match status" value="1"/>
</dbReference>
<dbReference type="AlphaFoldDB" id="A0A0N1N1F8"/>
<dbReference type="InterPro" id="IPR001680">
    <property type="entry name" value="WD40_rpt"/>
</dbReference>
<accession>A0A0N1N1F8</accession>
<organism evidence="1 2">
    <name type="scientific">Bosea vaviloviae</name>
    <dbReference type="NCBI Taxonomy" id="1526658"/>
    <lineage>
        <taxon>Bacteria</taxon>
        <taxon>Pseudomonadati</taxon>
        <taxon>Pseudomonadota</taxon>
        <taxon>Alphaproteobacteria</taxon>
        <taxon>Hyphomicrobiales</taxon>
        <taxon>Boseaceae</taxon>
        <taxon>Bosea</taxon>
    </lineage>
</organism>
<dbReference type="Gene3D" id="2.130.10.10">
    <property type="entry name" value="YVTN repeat-like/Quinoprotein amine dehydrogenase"/>
    <property type="match status" value="2"/>
</dbReference>